<name>A0A3B0V3V2_9ZZZZ</name>
<dbReference type="PROSITE" id="PS01295">
    <property type="entry name" value="ISPD"/>
    <property type="match status" value="1"/>
</dbReference>
<keyword evidence="1 3" id="KW-0808">Transferase</keyword>
<protein>
    <submittedName>
        <fullName evidence="3">2-C-methyl-D-erythritol 4-phosphate cytidylyltransferase</fullName>
        <ecNumber evidence="3">2.7.7.60</ecNumber>
    </submittedName>
</protein>
<dbReference type="Gene3D" id="3.90.550.10">
    <property type="entry name" value="Spore Coat Polysaccharide Biosynthesis Protein SpsA, Chain A"/>
    <property type="match status" value="1"/>
</dbReference>
<reference evidence="3" key="1">
    <citation type="submission" date="2018-06" db="EMBL/GenBank/DDBJ databases">
        <authorList>
            <person name="Zhirakovskaya E."/>
        </authorList>
    </citation>
    <scope>NUCLEOTIDE SEQUENCE</scope>
</reference>
<dbReference type="EC" id="2.7.7.60" evidence="3"/>
<dbReference type="GO" id="GO:0050518">
    <property type="term" value="F:2-C-methyl-D-erythritol 4-phosphate cytidylyltransferase activity"/>
    <property type="evidence" value="ECO:0007669"/>
    <property type="project" value="UniProtKB-EC"/>
</dbReference>
<keyword evidence="2 3" id="KW-0548">Nucleotidyltransferase</keyword>
<dbReference type="InterPro" id="IPR018294">
    <property type="entry name" value="ISPD_synthase_CS"/>
</dbReference>
<evidence type="ECO:0000313" key="3">
    <source>
        <dbReference type="EMBL" id="VAW38215.1"/>
    </source>
</evidence>
<evidence type="ECO:0000256" key="1">
    <source>
        <dbReference type="ARBA" id="ARBA00022679"/>
    </source>
</evidence>
<organism evidence="3">
    <name type="scientific">hydrothermal vent metagenome</name>
    <dbReference type="NCBI Taxonomy" id="652676"/>
    <lineage>
        <taxon>unclassified sequences</taxon>
        <taxon>metagenomes</taxon>
        <taxon>ecological metagenomes</taxon>
    </lineage>
</organism>
<accession>A0A3B0V3V2</accession>
<dbReference type="PANTHER" id="PTHR32125:SF4">
    <property type="entry name" value="2-C-METHYL-D-ERYTHRITOL 4-PHOSPHATE CYTIDYLYLTRANSFERASE, CHLOROPLASTIC"/>
    <property type="match status" value="1"/>
</dbReference>
<dbReference type="CDD" id="cd02516">
    <property type="entry name" value="CDP-ME_synthetase"/>
    <property type="match status" value="1"/>
</dbReference>
<dbReference type="AlphaFoldDB" id="A0A3B0V3V2"/>
<proteinExistence type="predicted"/>
<dbReference type="InterPro" id="IPR050088">
    <property type="entry name" value="IspD/TarI_cytidylyltransf_bact"/>
</dbReference>
<dbReference type="SUPFAM" id="SSF53448">
    <property type="entry name" value="Nucleotide-diphospho-sugar transferases"/>
    <property type="match status" value="1"/>
</dbReference>
<dbReference type="EMBL" id="UOEX01000238">
    <property type="protein sequence ID" value="VAW38215.1"/>
    <property type="molecule type" value="Genomic_DNA"/>
</dbReference>
<sequence length="179" mass="19817">VIVTREDDCHQVEDMLVSHHMDKVIRVTPGGASRQESSRLGVNGCPANSDFVLIHDGARPLVSAALLQRLITALHTYPAVNTVINTADTIIELDAGNFIKSIPDRSRLRRCQTPQGFRYQLIKEAHEYAGRHGLREITDDCGLVLAMGGRVFTIAGEETNIKITYEQDLQIAERLLDNG</sequence>
<dbReference type="InterPro" id="IPR034683">
    <property type="entry name" value="IspD/TarI"/>
</dbReference>
<dbReference type="PANTHER" id="PTHR32125">
    <property type="entry name" value="2-C-METHYL-D-ERYTHRITOL 4-PHOSPHATE CYTIDYLYLTRANSFERASE, CHLOROPLASTIC"/>
    <property type="match status" value="1"/>
</dbReference>
<dbReference type="InterPro" id="IPR029044">
    <property type="entry name" value="Nucleotide-diphossugar_trans"/>
</dbReference>
<dbReference type="Pfam" id="PF01128">
    <property type="entry name" value="IspD"/>
    <property type="match status" value="1"/>
</dbReference>
<evidence type="ECO:0000256" key="2">
    <source>
        <dbReference type="ARBA" id="ARBA00022695"/>
    </source>
</evidence>
<feature type="non-terminal residue" evidence="3">
    <location>
        <position position="1"/>
    </location>
</feature>
<dbReference type="GO" id="GO:0008299">
    <property type="term" value="P:isoprenoid biosynthetic process"/>
    <property type="evidence" value="ECO:0007669"/>
    <property type="project" value="InterPro"/>
</dbReference>
<gene>
    <name evidence="3" type="ORF">MNBD_DELTA03-1494</name>
</gene>